<evidence type="ECO:0000313" key="2">
    <source>
        <dbReference type="EMBL" id="ONK75362.1"/>
    </source>
</evidence>
<reference evidence="3" key="1">
    <citation type="journal article" date="2017" name="Nat. Commun.">
        <title>The asparagus genome sheds light on the origin and evolution of a young Y chromosome.</title>
        <authorList>
            <person name="Harkess A."/>
            <person name="Zhou J."/>
            <person name="Xu C."/>
            <person name="Bowers J.E."/>
            <person name="Van der Hulst R."/>
            <person name="Ayyampalayam S."/>
            <person name="Mercati F."/>
            <person name="Riccardi P."/>
            <person name="McKain M.R."/>
            <person name="Kakrana A."/>
            <person name="Tang H."/>
            <person name="Ray J."/>
            <person name="Groenendijk J."/>
            <person name="Arikit S."/>
            <person name="Mathioni S.M."/>
            <person name="Nakano M."/>
            <person name="Shan H."/>
            <person name="Telgmann-Rauber A."/>
            <person name="Kanno A."/>
            <person name="Yue Z."/>
            <person name="Chen H."/>
            <person name="Li W."/>
            <person name="Chen Y."/>
            <person name="Xu X."/>
            <person name="Zhang Y."/>
            <person name="Luo S."/>
            <person name="Chen H."/>
            <person name="Gao J."/>
            <person name="Mao Z."/>
            <person name="Pires J.C."/>
            <person name="Luo M."/>
            <person name="Kudrna D."/>
            <person name="Wing R.A."/>
            <person name="Meyers B.C."/>
            <person name="Yi K."/>
            <person name="Kong H."/>
            <person name="Lavrijsen P."/>
            <person name="Sunseri F."/>
            <person name="Falavigna A."/>
            <person name="Ye Y."/>
            <person name="Leebens-Mack J.H."/>
            <person name="Chen G."/>
        </authorList>
    </citation>
    <scope>NUCLEOTIDE SEQUENCE [LARGE SCALE GENOMIC DNA]</scope>
    <source>
        <strain evidence="3">cv. DH0086</strain>
    </source>
</reference>
<dbReference type="Proteomes" id="UP000243459">
    <property type="component" value="Chromosome 3"/>
</dbReference>
<feature type="compositionally biased region" description="Polar residues" evidence="1">
    <location>
        <begin position="15"/>
        <end position="25"/>
    </location>
</feature>
<dbReference type="Gramene" id="ONK75362">
    <property type="protein sequence ID" value="ONK75362"/>
    <property type="gene ID" value="A4U43_C03F16040"/>
</dbReference>
<dbReference type="EMBL" id="CM007383">
    <property type="protein sequence ID" value="ONK75362.1"/>
    <property type="molecule type" value="Genomic_DNA"/>
</dbReference>
<sequence length="82" mass="9164">MGMPKPSNLLEFSSKDPSNNKSVSDTEGEEVVEEALLEEDEEELELRGICGTCDGLELLLVLLQHRLLRLVLHHLFVFSVGD</sequence>
<organism evidence="2 3">
    <name type="scientific">Asparagus officinalis</name>
    <name type="common">Garden asparagus</name>
    <dbReference type="NCBI Taxonomy" id="4686"/>
    <lineage>
        <taxon>Eukaryota</taxon>
        <taxon>Viridiplantae</taxon>
        <taxon>Streptophyta</taxon>
        <taxon>Embryophyta</taxon>
        <taxon>Tracheophyta</taxon>
        <taxon>Spermatophyta</taxon>
        <taxon>Magnoliopsida</taxon>
        <taxon>Liliopsida</taxon>
        <taxon>Asparagales</taxon>
        <taxon>Asparagaceae</taxon>
        <taxon>Asparagoideae</taxon>
        <taxon>Asparagus</taxon>
    </lineage>
</organism>
<name>A0A5P1FB08_ASPOF</name>
<evidence type="ECO:0000313" key="3">
    <source>
        <dbReference type="Proteomes" id="UP000243459"/>
    </source>
</evidence>
<gene>
    <name evidence="2" type="ORF">A4U43_C03F16040</name>
</gene>
<keyword evidence="3" id="KW-1185">Reference proteome</keyword>
<proteinExistence type="predicted"/>
<evidence type="ECO:0000256" key="1">
    <source>
        <dbReference type="SAM" id="MobiDB-lite"/>
    </source>
</evidence>
<feature type="region of interest" description="Disordered" evidence="1">
    <location>
        <begin position="1"/>
        <end position="31"/>
    </location>
</feature>
<dbReference type="AlphaFoldDB" id="A0A5P1FB08"/>
<accession>A0A5P1FB08</accession>
<protein>
    <submittedName>
        <fullName evidence="2">Uncharacterized protein</fullName>
    </submittedName>
</protein>